<gene>
    <name evidence="2" type="ORF">GMORB2_0524</name>
</gene>
<keyword evidence="3" id="KW-1185">Reference proteome</keyword>
<comment type="caution">
    <text evidence="2">The sequence shown here is derived from an EMBL/GenBank/DDBJ whole genome shotgun (WGS) entry which is preliminary data.</text>
</comment>
<dbReference type="AlphaFoldDB" id="A0A9P4Z3I5"/>
<reference evidence="2" key="1">
    <citation type="submission" date="2020-03" db="EMBL/GenBank/DDBJ databases">
        <title>Site-based positive gene gene selection in Geosmithia morbida across the United States reveals a broad range of putative effectors and factors for local host and environmental adapation.</title>
        <authorList>
            <person name="Onufrak A."/>
            <person name="Murdoch R.W."/>
            <person name="Gazis R."/>
            <person name="Huff M."/>
            <person name="Staton M."/>
            <person name="Klingeman W."/>
            <person name="Hadziabdic D."/>
        </authorList>
    </citation>
    <scope>NUCLEOTIDE SEQUENCE</scope>
    <source>
        <strain evidence="2">1262</strain>
    </source>
</reference>
<evidence type="ECO:0000313" key="2">
    <source>
        <dbReference type="EMBL" id="KAF4126787.1"/>
    </source>
</evidence>
<dbReference type="GeneID" id="55966754"/>
<protein>
    <submittedName>
        <fullName evidence="2">Uncharacterized protein</fullName>
    </submittedName>
</protein>
<feature type="compositionally biased region" description="Polar residues" evidence="1">
    <location>
        <begin position="93"/>
        <end position="102"/>
    </location>
</feature>
<feature type="region of interest" description="Disordered" evidence="1">
    <location>
        <begin position="35"/>
        <end position="102"/>
    </location>
</feature>
<evidence type="ECO:0000313" key="3">
    <source>
        <dbReference type="Proteomes" id="UP000749293"/>
    </source>
</evidence>
<evidence type="ECO:0000256" key="1">
    <source>
        <dbReference type="SAM" id="MobiDB-lite"/>
    </source>
</evidence>
<proteinExistence type="predicted"/>
<feature type="compositionally biased region" description="Low complexity" evidence="1">
    <location>
        <begin position="55"/>
        <end position="71"/>
    </location>
</feature>
<dbReference type="Proteomes" id="UP000749293">
    <property type="component" value="Unassembled WGS sequence"/>
</dbReference>
<dbReference type="EMBL" id="JAANYQ010000001">
    <property type="protein sequence ID" value="KAF4126787.1"/>
    <property type="molecule type" value="Genomic_DNA"/>
</dbReference>
<dbReference type="RefSeq" id="XP_035325439.1">
    <property type="nucleotide sequence ID" value="XM_035462509.1"/>
</dbReference>
<sequence>MSSSGLNAMGITNTTYALADRQTSMELIDGILHNSRQQAEARARAAGKKAADLETSSATTAWTDASISTAADADKTKKKKNKADFFSRRHCSDNSQVSISRP</sequence>
<name>A0A9P4Z3I5_9HYPO</name>
<feature type="compositionally biased region" description="Basic and acidic residues" evidence="1">
    <location>
        <begin position="82"/>
        <end position="92"/>
    </location>
</feature>
<accession>A0A9P4Z3I5</accession>
<organism evidence="2 3">
    <name type="scientific">Geosmithia morbida</name>
    <dbReference type="NCBI Taxonomy" id="1094350"/>
    <lineage>
        <taxon>Eukaryota</taxon>
        <taxon>Fungi</taxon>
        <taxon>Dikarya</taxon>
        <taxon>Ascomycota</taxon>
        <taxon>Pezizomycotina</taxon>
        <taxon>Sordariomycetes</taxon>
        <taxon>Hypocreomycetidae</taxon>
        <taxon>Hypocreales</taxon>
        <taxon>Bionectriaceae</taxon>
        <taxon>Geosmithia</taxon>
    </lineage>
</organism>